<proteinExistence type="predicted"/>
<dbReference type="GO" id="GO:0071972">
    <property type="term" value="F:peptidoglycan L,D-transpeptidase activity"/>
    <property type="evidence" value="ECO:0007669"/>
    <property type="project" value="TreeGrafter"/>
</dbReference>
<organism evidence="8 9">
    <name type="scientific">Candidatus Saganbacteria bacterium</name>
    <dbReference type="NCBI Taxonomy" id="2575572"/>
    <lineage>
        <taxon>Bacteria</taxon>
        <taxon>Bacillati</taxon>
        <taxon>Saganbacteria</taxon>
    </lineage>
</organism>
<dbReference type="CDD" id="cd16913">
    <property type="entry name" value="YkuD_like"/>
    <property type="match status" value="1"/>
</dbReference>
<dbReference type="PANTHER" id="PTHR30582">
    <property type="entry name" value="L,D-TRANSPEPTIDASE"/>
    <property type="match status" value="1"/>
</dbReference>
<evidence type="ECO:0000313" key="9">
    <source>
        <dbReference type="Proteomes" id="UP000488506"/>
    </source>
</evidence>
<feature type="active site" description="Nucleophile" evidence="6">
    <location>
        <position position="163"/>
    </location>
</feature>
<keyword evidence="3 6" id="KW-0133">Cell shape</keyword>
<dbReference type="AlphaFoldDB" id="A0A833KZP6"/>
<gene>
    <name evidence="8" type="ORF">FD145_1480</name>
</gene>
<dbReference type="Proteomes" id="UP000488506">
    <property type="component" value="Unassembled WGS sequence"/>
</dbReference>
<dbReference type="GO" id="GO:0008360">
    <property type="term" value="P:regulation of cell shape"/>
    <property type="evidence" value="ECO:0007669"/>
    <property type="project" value="UniProtKB-UniRule"/>
</dbReference>
<feature type="active site" description="Proton donor/acceptor" evidence="6">
    <location>
        <position position="131"/>
    </location>
</feature>
<dbReference type="GO" id="GO:0005576">
    <property type="term" value="C:extracellular region"/>
    <property type="evidence" value="ECO:0007669"/>
    <property type="project" value="TreeGrafter"/>
</dbReference>
<evidence type="ECO:0000256" key="1">
    <source>
        <dbReference type="ARBA" id="ARBA00004752"/>
    </source>
</evidence>
<dbReference type="EMBL" id="WPAF01000038">
    <property type="protein sequence ID" value="KAF0132945.1"/>
    <property type="molecule type" value="Genomic_DNA"/>
</dbReference>
<dbReference type="InterPro" id="IPR038063">
    <property type="entry name" value="Transpep_catalytic_dom"/>
</dbReference>
<evidence type="ECO:0000259" key="7">
    <source>
        <dbReference type="PROSITE" id="PS52029"/>
    </source>
</evidence>
<evidence type="ECO:0000256" key="5">
    <source>
        <dbReference type="ARBA" id="ARBA00023316"/>
    </source>
</evidence>
<dbReference type="GO" id="GO:0071555">
    <property type="term" value="P:cell wall organization"/>
    <property type="evidence" value="ECO:0007669"/>
    <property type="project" value="UniProtKB-UniRule"/>
</dbReference>
<evidence type="ECO:0000256" key="2">
    <source>
        <dbReference type="ARBA" id="ARBA00022679"/>
    </source>
</evidence>
<evidence type="ECO:0000256" key="3">
    <source>
        <dbReference type="ARBA" id="ARBA00022960"/>
    </source>
</evidence>
<evidence type="ECO:0000313" key="8">
    <source>
        <dbReference type="EMBL" id="KAF0132945.1"/>
    </source>
</evidence>
<dbReference type="Pfam" id="PF03734">
    <property type="entry name" value="YkuD"/>
    <property type="match status" value="1"/>
</dbReference>
<accession>A0A833KZP6</accession>
<sequence>MRKKITNILLIAVLILGGIGVFKYCENSRLSSSLTYYSRSLLDNKVKEIAEKHSNGDVIVVSKKDHLLYYCRKGLIVNGDKFGGFVYNFPVPVSLGANNNWTPVGNFKVYVKNEKSRFTLFLGFLGLYGIHGADTRLASKLNQLESLNPDLVYVTRKDQTRGCVAVENRVIRYLYANIGVNTPVLIMP</sequence>
<evidence type="ECO:0000256" key="6">
    <source>
        <dbReference type="PROSITE-ProRule" id="PRU01373"/>
    </source>
</evidence>
<comment type="caution">
    <text evidence="8">The sequence shown here is derived from an EMBL/GenBank/DDBJ whole genome shotgun (WGS) entry which is preliminary data.</text>
</comment>
<dbReference type="SUPFAM" id="SSF141523">
    <property type="entry name" value="L,D-transpeptidase catalytic domain-like"/>
    <property type="match status" value="1"/>
</dbReference>
<keyword evidence="4 6" id="KW-0573">Peptidoglycan synthesis</keyword>
<reference evidence="8 9" key="1">
    <citation type="submission" date="2019-12" db="EMBL/GenBank/DDBJ databases">
        <authorList>
            <person name="Wolfe R."/>
            <person name="Danczak R."/>
            <person name="Wilkins M."/>
        </authorList>
    </citation>
    <scope>NUCLEOTIDE SEQUENCE [LARGE SCALE GENOMIC DNA]</scope>
    <source>
        <strain evidence="8">X2_MaxBin.013</strain>
    </source>
</reference>
<feature type="domain" description="L,D-TPase catalytic" evidence="7">
    <location>
        <begin position="57"/>
        <end position="187"/>
    </location>
</feature>
<dbReference type="InterPro" id="IPR005490">
    <property type="entry name" value="LD_TPept_cat_dom"/>
</dbReference>
<dbReference type="InterPro" id="IPR050979">
    <property type="entry name" value="LD-transpeptidase"/>
</dbReference>
<keyword evidence="5 6" id="KW-0961">Cell wall biogenesis/degradation</keyword>
<dbReference type="GO" id="GO:0016740">
    <property type="term" value="F:transferase activity"/>
    <property type="evidence" value="ECO:0007669"/>
    <property type="project" value="UniProtKB-KW"/>
</dbReference>
<dbReference type="PROSITE" id="PS52029">
    <property type="entry name" value="LD_TPASE"/>
    <property type="match status" value="1"/>
</dbReference>
<dbReference type="Gene3D" id="2.40.440.10">
    <property type="entry name" value="L,D-transpeptidase catalytic domain-like"/>
    <property type="match status" value="1"/>
</dbReference>
<dbReference type="PANTHER" id="PTHR30582:SF2">
    <property type="entry name" value="L,D-TRANSPEPTIDASE YCIB-RELATED"/>
    <property type="match status" value="1"/>
</dbReference>
<dbReference type="GO" id="GO:0018104">
    <property type="term" value="P:peptidoglycan-protein cross-linking"/>
    <property type="evidence" value="ECO:0007669"/>
    <property type="project" value="TreeGrafter"/>
</dbReference>
<protein>
    <recommendedName>
        <fullName evidence="7">L,D-TPase catalytic domain-containing protein</fullName>
    </recommendedName>
</protein>
<dbReference type="UniPathway" id="UPA00219"/>
<comment type="pathway">
    <text evidence="1 6">Cell wall biogenesis; peptidoglycan biosynthesis.</text>
</comment>
<keyword evidence="2" id="KW-0808">Transferase</keyword>
<evidence type="ECO:0000256" key="4">
    <source>
        <dbReference type="ARBA" id="ARBA00022984"/>
    </source>
</evidence>
<name>A0A833KZP6_UNCSA</name>